<evidence type="ECO:0000313" key="1">
    <source>
        <dbReference type="EMBL" id="KAK7060952.1"/>
    </source>
</evidence>
<dbReference type="Proteomes" id="UP001383192">
    <property type="component" value="Unassembled WGS sequence"/>
</dbReference>
<reference evidence="1 2" key="1">
    <citation type="submission" date="2024-01" db="EMBL/GenBank/DDBJ databases">
        <title>A draft genome for a cacao thread blight-causing isolate of Paramarasmius palmivorus.</title>
        <authorList>
            <person name="Baruah I.K."/>
            <person name="Bukari Y."/>
            <person name="Amoako-Attah I."/>
            <person name="Meinhardt L.W."/>
            <person name="Bailey B.A."/>
            <person name="Cohen S.P."/>
        </authorList>
    </citation>
    <scope>NUCLEOTIDE SEQUENCE [LARGE SCALE GENOMIC DNA]</scope>
    <source>
        <strain evidence="1 2">GH-12</strain>
    </source>
</reference>
<evidence type="ECO:0000313" key="2">
    <source>
        <dbReference type="Proteomes" id="UP001383192"/>
    </source>
</evidence>
<dbReference type="InterPro" id="IPR032675">
    <property type="entry name" value="LRR_dom_sf"/>
</dbReference>
<comment type="caution">
    <text evidence="1">The sequence shown here is derived from an EMBL/GenBank/DDBJ whole genome shotgun (WGS) entry which is preliminary data.</text>
</comment>
<protein>
    <submittedName>
        <fullName evidence="1">Uncharacterized protein</fullName>
    </submittedName>
</protein>
<gene>
    <name evidence="1" type="ORF">VNI00_000687</name>
</gene>
<accession>A0AAW0EBX1</accession>
<sequence>MSDVARASLRHLSLELSTETPLRAYEFLKKTQNLDSLNVHVCPPVFGVEHDPMKESERLMTVILRCPGLRTLRTFTHTGYDSLFRNVTHLSHFLSRTPDLDRLSMILPNQLGALESRSLIFPSTRALRYATIISPKFDGTLRALLAAISKSIESLELLVNHAITDPKAARSALYSLGPRLKYLSFHANIPPADYRFLDSLPFHLHGLRGLYLSRGTCTSALFENLHHAKKLRYLGLAGCLPDVVKEDKVIEFLQAIGSRSVTPVGEFECACDDGSTTQRTRSLKRRFRRLVLFPLVNQATDPPIPLDSPLFDTCRSAGVRLKLETSLPAQFSDVGQVNCRQTEPIWH</sequence>
<dbReference type="EMBL" id="JAYKXP010000002">
    <property type="protein sequence ID" value="KAK7060952.1"/>
    <property type="molecule type" value="Genomic_DNA"/>
</dbReference>
<keyword evidence="2" id="KW-1185">Reference proteome</keyword>
<dbReference type="SUPFAM" id="SSF52047">
    <property type="entry name" value="RNI-like"/>
    <property type="match status" value="1"/>
</dbReference>
<dbReference type="AlphaFoldDB" id="A0AAW0EBX1"/>
<organism evidence="1 2">
    <name type="scientific">Paramarasmius palmivorus</name>
    <dbReference type="NCBI Taxonomy" id="297713"/>
    <lineage>
        <taxon>Eukaryota</taxon>
        <taxon>Fungi</taxon>
        <taxon>Dikarya</taxon>
        <taxon>Basidiomycota</taxon>
        <taxon>Agaricomycotina</taxon>
        <taxon>Agaricomycetes</taxon>
        <taxon>Agaricomycetidae</taxon>
        <taxon>Agaricales</taxon>
        <taxon>Marasmiineae</taxon>
        <taxon>Marasmiaceae</taxon>
        <taxon>Paramarasmius</taxon>
    </lineage>
</organism>
<dbReference type="Gene3D" id="3.80.10.10">
    <property type="entry name" value="Ribonuclease Inhibitor"/>
    <property type="match status" value="1"/>
</dbReference>
<name>A0AAW0EBX1_9AGAR</name>
<proteinExistence type="predicted"/>